<dbReference type="AlphaFoldDB" id="A0A834UDR0"/>
<reference evidence="1" key="1">
    <citation type="journal article" date="2020" name="G3 (Bethesda)">
        <title>High-Quality Assemblies for Three Invasive Social Wasps from the &lt;i&gt;Vespula&lt;/i&gt; Genus.</title>
        <authorList>
            <person name="Harrop T.W.R."/>
            <person name="Guhlin J."/>
            <person name="McLaughlin G.M."/>
            <person name="Permina E."/>
            <person name="Stockwell P."/>
            <person name="Gilligan J."/>
            <person name="Le Lec M.F."/>
            <person name="Gruber M.A.M."/>
            <person name="Quinn O."/>
            <person name="Lovegrove M."/>
            <person name="Duncan E.J."/>
            <person name="Remnant E.J."/>
            <person name="Van Eeckhoven J."/>
            <person name="Graham B."/>
            <person name="Knapp R.A."/>
            <person name="Langford K.W."/>
            <person name="Kronenberg Z."/>
            <person name="Press M.O."/>
            <person name="Eacker S.M."/>
            <person name="Wilson-Rankin E.E."/>
            <person name="Purcell J."/>
            <person name="Lester P.J."/>
            <person name="Dearden P.K."/>
        </authorList>
    </citation>
    <scope>NUCLEOTIDE SEQUENCE</scope>
    <source>
        <strain evidence="1">Volc-1</strain>
    </source>
</reference>
<keyword evidence="2" id="KW-1185">Reference proteome</keyword>
<evidence type="ECO:0000313" key="2">
    <source>
        <dbReference type="Proteomes" id="UP000600918"/>
    </source>
</evidence>
<dbReference type="EMBL" id="JACSDY010000002">
    <property type="protein sequence ID" value="KAF7434199.1"/>
    <property type="molecule type" value="Genomic_DNA"/>
</dbReference>
<sequence>MKNSYVFISTRNGILTLISVEHSIQMQNALKSYKEYDPIYSRIHRKKIFHYGFKWWRFKFVKIKCEDGDGAIGEGLKKEVDYGLKPTFAFLLPRELLDNTAIKFLQCLDLGYV</sequence>
<proteinExistence type="predicted"/>
<name>A0A834UDR0_VESPE</name>
<organism evidence="1 2">
    <name type="scientific">Vespula pensylvanica</name>
    <name type="common">Western yellow jacket</name>
    <name type="synonym">Wasp</name>
    <dbReference type="NCBI Taxonomy" id="30213"/>
    <lineage>
        <taxon>Eukaryota</taxon>
        <taxon>Metazoa</taxon>
        <taxon>Ecdysozoa</taxon>
        <taxon>Arthropoda</taxon>
        <taxon>Hexapoda</taxon>
        <taxon>Insecta</taxon>
        <taxon>Pterygota</taxon>
        <taxon>Neoptera</taxon>
        <taxon>Endopterygota</taxon>
        <taxon>Hymenoptera</taxon>
        <taxon>Apocrita</taxon>
        <taxon>Aculeata</taxon>
        <taxon>Vespoidea</taxon>
        <taxon>Vespidae</taxon>
        <taxon>Vespinae</taxon>
        <taxon>Vespula</taxon>
    </lineage>
</organism>
<dbReference type="Proteomes" id="UP000600918">
    <property type="component" value="Unassembled WGS sequence"/>
</dbReference>
<evidence type="ECO:0000313" key="1">
    <source>
        <dbReference type="EMBL" id="KAF7434199.1"/>
    </source>
</evidence>
<comment type="caution">
    <text evidence="1">The sequence shown here is derived from an EMBL/GenBank/DDBJ whole genome shotgun (WGS) entry which is preliminary data.</text>
</comment>
<gene>
    <name evidence="1" type="ORF">H0235_002390</name>
</gene>
<protein>
    <submittedName>
        <fullName evidence="1">Uncharacterized protein</fullName>
    </submittedName>
</protein>
<accession>A0A834UDR0</accession>